<dbReference type="GO" id="GO:0000976">
    <property type="term" value="F:transcription cis-regulatory region binding"/>
    <property type="evidence" value="ECO:0007669"/>
    <property type="project" value="TreeGrafter"/>
</dbReference>
<evidence type="ECO:0000256" key="1">
    <source>
        <dbReference type="ARBA" id="ARBA00023015"/>
    </source>
</evidence>
<gene>
    <name evidence="6" type="ORF">C8P66_110176</name>
</gene>
<dbReference type="EMBL" id="QKYU01000010">
    <property type="protein sequence ID" value="PZW45977.1"/>
    <property type="molecule type" value="Genomic_DNA"/>
</dbReference>
<dbReference type="Gene3D" id="1.10.357.10">
    <property type="entry name" value="Tetracycline Repressor, domain 2"/>
    <property type="match status" value="1"/>
</dbReference>
<evidence type="ECO:0000256" key="4">
    <source>
        <dbReference type="PROSITE-ProRule" id="PRU00335"/>
    </source>
</evidence>
<dbReference type="Pfam" id="PF00440">
    <property type="entry name" value="TetR_N"/>
    <property type="match status" value="1"/>
</dbReference>
<dbReference type="InterPro" id="IPR039536">
    <property type="entry name" value="TetR_C_Proteobacteria"/>
</dbReference>
<dbReference type="SUPFAM" id="SSF46689">
    <property type="entry name" value="Homeodomain-like"/>
    <property type="match status" value="1"/>
</dbReference>
<dbReference type="SUPFAM" id="SSF48498">
    <property type="entry name" value="Tetracyclin repressor-like, C-terminal domain"/>
    <property type="match status" value="1"/>
</dbReference>
<protein>
    <submittedName>
        <fullName evidence="6">TetR family transcriptional regulator</fullName>
    </submittedName>
</protein>
<dbReference type="PANTHER" id="PTHR30055">
    <property type="entry name" value="HTH-TYPE TRANSCRIPTIONAL REGULATOR RUTR"/>
    <property type="match status" value="1"/>
</dbReference>
<evidence type="ECO:0000259" key="5">
    <source>
        <dbReference type="PROSITE" id="PS50977"/>
    </source>
</evidence>
<accession>A0A2W7J2X2</accession>
<sequence>MPRKYHAVLAAAGELFMRQGYAAVSMDAVAKAAGVSKATLYAYLPGKDALLEAVVADRCAQMAERVGAVAVHDVALAESLRLLADSWLRFLLDPRSLRMYRMVIAESPRFPDLARRFFEAGPARGAAFITGWITEEQRLGRFRPELDPKVTTGHVSSLIRGDLFNRVVLGIEQPGEERIAGAVAATVEVLLRAFAVQPQPEA</sequence>
<dbReference type="GO" id="GO:0003700">
    <property type="term" value="F:DNA-binding transcription factor activity"/>
    <property type="evidence" value="ECO:0007669"/>
    <property type="project" value="TreeGrafter"/>
</dbReference>
<keyword evidence="7" id="KW-1185">Reference proteome</keyword>
<evidence type="ECO:0000313" key="6">
    <source>
        <dbReference type="EMBL" id="PZW45977.1"/>
    </source>
</evidence>
<name>A0A2W7J2X2_9PROT</name>
<evidence type="ECO:0000256" key="3">
    <source>
        <dbReference type="ARBA" id="ARBA00023163"/>
    </source>
</evidence>
<keyword evidence="1" id="KW-0805">Transcription regulation</keyword>
<dbReference type="PANTHER" id="PTHR30055:SF146">
    <property type="entry name" value="HTH-TYPE TRANSCRIPTIONAL DUAL REGULATOR CECR"/>
    <property type="match status" value="1"/>
</dbReference>
<dbReference type="AlphaFoldDB" id="A0A2W7J2X2"/>
<evidence type="ECO:0000313" key="7">
    <source>
        <dbReference type="Proteomes" id="UP000249688"/>
    </source>
</evidence>
<proteinExistence type="predicted"/>
<comment type="caution">
    <text evidence="6">The sequence shown here is derived from an EMBL/GenBank/DDBJ whole genome shotgun (WGS) entry which is preliminary data.</text>
</comment>
<dbReference type="PROSITE" id="PS50977">
    <property type="entry name" value="HTH_TETR_2"/>
    <property type="match status" value="1"/>
</dbReference>
<dbReference type="Gene3D" id="1.10.10.60">
    <property type="entry name" value="Homeodomain-like"/>
    <property type="match status" value="1"/>
</dbReference>
<organism evidence="6 7">
    <name type="scientific">Humitalea rosea</name>
    <dbReference type="NCBI Taxonomy" id="990373"/>
    <lineage>
        <taxon>Bacteria</taxon>
        <taxon>Pseudomonadati</taxon>
        <taxon>Pseudomonadota</taxon>
        <taxon>Alphaproteobacteria</taxon>
        <taxon>Acetobacterales</taxon>
        <taxon>Roseomonadaceae</taxon>
        <taxon>Humitalea</taxon>
    </lineage>
</organism>
<keyword evidence="3" id="KW-0804">Transcription</keyword>
<dbReference type="InterPro" id="IPR001647">
    <property type="entry name" value="HTH_TetR"/>
</dbReference>
<dbReference type="Proteomes" id="UP000249688">
    <property type="component" value="Unassembled WGS sequence"/>
</dbReference>
<dbReference type="FunFam" id="1.10.10.60:FF:000141">
    <property type="entry name" value="TetR family transcriptional regulator"/>
    <property type="match status" value="1"/>
</dbReference>
<dbReference type="Pfam" id="PF14246">
    <property type="entry name" value="TetR_C_7"/>
    <property type="match status" value="1"/>
</dbReference>
<dbReference type="InterPro" id="IPR036271">
    <property type="entry name" value="Tet_transcr_reg_TetR-rel_C_sf"/>
</dbReference>
<dbReference type="InterPro" id="IPR009057">
    <property type="entry name" value="Homeodomain-like_sf"/>
</dbReference>
<dbReference type="PRINTS" id="PR00455">
    <property type="entry name" value="HTHTETR"/>
</dbReference>
<evidence type="ECO:0000256" key="2">
    <source>
        <dbReference type="ARBA" id="ARBA00023125"/>
    </source>
</evidence>
<feature type="DNA-binding region" description="H-T-H motif" evidence="4">
    <location>
        <begin position="25"/>
        <end position="44"/>
    </location>
</feature>
<reference evidence="6 7" key="1">
    <citation type="submission" date="2018-06" db="EMBL/GenBank/DDBJ databases">
        <title>Genomic Encyclopedia of Archaeal and Bacterial Type Strains, Phase II (KMG-II): from individual species to whole genera.</title>
        <authorList>
            <person name="Goeker M."/>
        </authorList>
    </citation>
    <scope>NUCLEOTIDE SEQUENCE [LARGE SCALE GENOMIC DNA]</scope>
    <source>
        <strain evidence="6 7">DSM 24525</strain>
    </source>
</reference>
<feature type="domain" description="HTH tetR-type" evidence="5">
    <location>
        <begin position="2"/>
        <end position="62"/>
    </location>
</feature>
<keyword evidence="2 4" id="KW-0238">DNA-binding</keyword>
<dbReference type="InterPro" id="IPR050109">
    <property type="entry name" value="HTH-type_TetR-like_transc_reg"/>
</dbReference>